<name>A0AAE8B3X5_9CAUD</name>
<organism evidence="1 2">
    <name type="scientific">Escherichia phage TrudiGerster</name>
    <dbReference type="NCBI Taxonomy" id="2851991"/>
    <lineage>
        <taxon>Viruses</taxon>
        <taxon>Duplodnaviria</taxon>
        <taxon>Heunggongvirae</taxon>
        <taxon>Uroviricota</taxon>
        <taxon>Caudoviricetes</taxon>
        <taxon>Demerecviridae</taxon>
        <taxon>Markadamsvirinae</taxon>
        <taxon>Epseptimavirus</taxon>
        <taxon>Epseptimavirus trudigerster</taxon>
    </lineage>
</organism>
<keyword evidence="2" id="KW-1185">Reference proteome</keyword>
<accession>A0AAE8B3X5</accession>
<evidence type="ECO:0000313" key="1">
    <source>
        <dbReference type="EMBL" id="QXV85166.1"/>
    </source>
</evidence>
<evidence type="ECO:0000313" key="2">
    <source>
        <dbReference type="Proteomes" id="UP000828574"/>
    </source>
</evidence>
<dbReference type="EMBL" id="MZ501108">
    <property type="protein sequence ID" value="QXV85166.1"/>
    <property type="molecule type" value="Genomic_DNA"/>
</dbReference>
<proteinExistence type="predicted"/>
<protein>
    <submittedName>
        <fullName evidence="1">Uncharacterized protein</fullName>
    </submittedName>
</protein>
<reference evidence="2" key="1">
    <citation type="journal article" date="2021" name="PLoS Biol.">
        <title>Systematic exploration of Escherichia coli phage-host interactions with the BASEL phage collection.</title>
        <authorList>
            <person name="Maffei E."/>
            <person name="Shaidullina A."/>
            <person name="Burkolter M."/>
            <person name="Heyer Y."/>
            <person name="Estermann F."/>
            <person name="Druelle V."/>
            <person name="Sauer P."/>
            <person name="Willi L."/>
            <person name="Michaelis S."/>
            <person name="Hilbi H."/>
            <person name="Thaler D.S."/>
            <person name="Harms A."/>
        </authorList>
    </citation>
    <scope>NUCLEOTIDE SEQUENCE [LARGE SCALE GENOMIC DNA]</scope>
    <source>
        <strain evidence="2">Bas27</strain>
    </source>
</reference>
<sequence length="68" mass="6976">MANPEVVTQRLLIKGVVAEAGLTEAVADFQAQFTAILTQAKETGAEEYAAATLALTLAGLDLAEEAGV</sequence>
<dbReference type="Proteomes" id="UP000828574">
    <property type="component" value="Segment"/>
</dbReference>
<gene>
    <name evidence="1" type="ORF">bas27_0100</name>
</gene>
<dbReference type="GeneID" id="300968913"/>
<dbReference type="RefSeq" id="YP_011992262.1">
    <property type="nucleotide sequence ID" value="NC_105114.1"/>
</dbReference>